<dbReference type="Proteomes" id="UP001183619">
    <property type="component" value="Unassembled WGS sequence"/>
</dbReference>
<protein>
    <recommendedName>
        <fullName evidence="2">HNH nuclease domain-containing protein</fullName>
    </recommendedName>
</protein>
<dbReference type="InterPro" id="IPR003615">
    <property type="entry name" value="HNH_nuc"/>
</dbReference>
<evidence type="ECO:0000256" key="1">
    <source>
        <dbReference type="SAM" id="MobiDB-lite"/>
    </source>
</evidence>
<organism evidence="3 4">
    <name type="scientific">Corynebacterium felinum</name>
    <dbReference type="NCBI Taxonomy" id="131318"/>
    <lineage>
        <taxon>Bacteria</taxon>
        <taxon>Bacillati</taxon>
        <taxon>Actinomycetota</taxon>
        <taxon>Actinomycetes</taxon>
        <taxon>Mycobacteriales</taxon>
        <taxon>Corynebacteriaceae</taxon>
        <taxon>Corynebacterium</taxon>
    </lineage>
</organism>
<keyword evidence="4" id="KW-1185">Reference proteome</keyword>
<accession>A0ABU2B8M6</accession>
<dbReference type="SMART" id="SM00507">
    <property type="entry name" value="HNHc"/>
    <property type="match status" value="1"/>
</dbReference>
<name>A0ABU2B8M6_9CORY</name>
<feature type="domain" description="HNH nuclease" evidence="2">
    <location>
        <begin position="265"/>
        <end position="318"/>
    </location>
</feature>
<comment type="caution">
    <text evidence="3">The sequence shown here is derived from an EMBL/GenBank/DDBJ whole genome shotgun (WGS) entry which is preliminary data.</text>
</comment>
<proteinExistence type="predicted"/>
<dbReference type="RefSeq" id="WP_277104543.1">
    <property type="nucleotide sequence ID" value="NZ_BAAAJS010000003.1"/>
</dbReference>
<dbReference type="CDD" id="cd00085">
    <property type="entry name" value="HNHc"/>
    <property type="match status" value="1"/>
</dbReference>
<dbReference type="Gene3D" id="1.10.30.50">
    <property type="match status" value="1"/>
</dbReference>
<feature type="region of interest" description="Disordered" evidence="1">
    <location>
        <begin position="315"/>
        <end position="356"/>
    </location>
</feature>
<dbReference type="EMBL" id="JAVDYF010000001">
    <property type="protein sequence ID" value="MDR7354611.1"/>
    <property type="molecule type" value="Genomic_DNA"/>
</dbReference>
<sequence length="371" mass="41634">MSYTAWTTAQRSGAALLLELRRDNIPAENLERDAGIDYNRAKHLVWLAKQFELTHLKLAKHYQLSTDQLDAINKYVNRAHSGVDKQALREEFIRKAPECVLRDLRGWMAQRVTQENGGVDKRMPPARFNLGTTPDAHGRIHFSGWLMQAQAHMLRNRLNNDARSLQATNPDLTRIDALGQAAINRLLTGTPNTTPTHEPCFILPLDADTTYFADGTIATSDGALINIHNLINEKIADYGYTIAWGLNEQGHPTPVAAARIQHTTPWQKYLAAIEHLTCVHPHCDHAAITSQGHHITAWSHGGPTTYDNLAPLCQYHNRRNSDNPNNNTNGRIEKDPETGIPGLRASPNQPLEHRSHRKSMSIWATGYYLGR</sequence>
<dbReference type="Pfam" id="PF01844">
    <property type="entry name" value="HNH"/>
    <property type="match status" value="1"/>
</dbReference>
<evidence type="ECO:0000259" key="2">
    <source>
        <dbReference type="SMART" id="SM00507"/>
    </source>
</evidence>
<evidence type="ECO:0000313" key="3">
    <source>
        <dbReference type="EMBL" id="MDR7354611.1"/>
    </source>
</evidence>
<gene>
    <name evidence="3" type="ORF">J2S37_001149</name>
</gene>
<evidence type="ECO:0000313" key="4">
    <source>
        <dbReference type="Proteomes" id="UP001183619"/>
    </source>
</evidence>
<reference evidence="3 4" key="1">
    <citation type="submission" date="2023-07" db="EMBL/GenBank/DDBJ databases">
        <title>Sequencing the genomes of 1000 actinobacteria strains.</title>
        <authorList>
            <person name="Klenk H.-P."/>
        </authorList>
    </citation>
    <scope>NUCLEOTIDE SEQUENCE [LARGE SCALE GENOMIC DNA]</scope>
    <source>
        <strain evidence="3 4">DSM 44508</strain>
    </source>
</reference>
<dbReference type="InterPro" id="IPR002711">
    <property type="entry name" value="HNH"/>
</dbReference>